<keyword evidence="5" id="KW-0175">Coiled coil</keyword>
<dbReference type="GO" id="GO:0080115">
    <property type="term" value="F:myosin XI tail binding"/>
    <property type="evidence" value="ECO:0007669"/>
    <property type="project" value="UniProtKB-ARBA"/>
</dbReference>
<protein>
    <recommendedName>
        <fullName evidence="6">GTD-binding domain-containing protein</fullName>
    </recommendedName>
</protein>
<dbReference type="Gramene" id="OIW12097">
    <property type="protein sequence ID" value="OIW12097"/>
    <property type="gene ID" value="TanjilG_06302"/>
</dbReference>
<name>A0A1J7IB86_LUPAN</name>
<evidence type="ECO:0000256" key="4">
    <source>
        <dbReference type="ARBA" id="ARBA00023136"/>
    </source>
</evidence>
<evidence type="ECO:0000256" key="5">
    <source>
        <dbReference type="SAM" id="Coils"/>
    </source>
</evidence>
<dbReference type="PANTHER" id="PTHR31422:SF1">
    <property type="entry name" value="GTD-BINDING DOMAIN-CONTAINING PROTEIN"/>
    <property type="match status" value="1"/>
</dbReference>
<evidence type="ECO:0000313" key="8">
    <source>
        <dbReference type="Proteomes" id="UP000188354"/>
    </source>
</evidence>
<evidence type="ECO:0000313" key="7">
    <source>
        <dbReference type="EMBL" id="OIW12097.1"/>
    </source>
</evidence>
<evidence type="ECO:0000256" key="1">
    <source>
        <dbReference type="ARBA" id="ARBA00004370"/>
    </source>
</evidence>
<sequence length="416" mass="48505">MKETLYAQQKLLHNLYSELEQEREASAIAANETLDMILRLQGEMALLKMEATQYKRMAEEKIDHAEATIEVFQEVMHQMEMEIAFLEFQVQAYKHKILSLGCDLNTNEFNRSDQRNGENGRSNTVRRIHSLPPKRERSSSPVVDVNPKIIEESTYKEVILNLTRKPVEFDCCTPDSYWDQIKMLDEKVEVISDRTEGEKSVILSSRRWKSCSTLSNTTKNITCDQIVGPYTNSYEVSHGEEDTQDIKEVGNPPCSPNVYDIFEVPQTTEKHKLSEYEKERHEKWNHDADKQKGMLRINSEIKRHSPNDMMTIIDQKKEGLAVNYNAKAEFQKLHQRIEWLEREMISTRNEVIHEGNGEDQFRMLKDIQIQLTLIKSEMRGRKTKKATLKDDKPLALLQECDMELTFDEILDSFGSY</sequence>
<dbReference type="PROSITE" id="PS51775">
    <property type="entry name" value="GTD_BINDING"/>
    <property type="match status" value="1"/>
</dbReference>
<keyword evidence="8" id="KW-1185">Reference proteome</keyword>
<dbReference type="PANTHER" id="PTHR31422">
    <property type="entry name" value="BNAANNG28530D PROTEIN"/>
    <property type="match status" value="1"/>
</dbReference>
<feature type="coiled-coil region" evidence="5">
    <location>
        <begin position="55"/>
        <end position="96"/>
    </location>
</feature>
<dbReference type="GO" id="GO:0016020">
    <property type="term" value="C:membrane"/>
    <property type="evidence" value="ECO:0007669"/>
    <property type="project" value="UniProtKB-SubCell"/>
</dbReference>
<evidence type="ECO:0000259" key="6">
    <source>
        <dbReference type="PROSITE" id="PS51775"/>
    </source>
</evidence>
<proteinExistence type="predicted"/>
<dbReference type="OMA" id="SINSCWQ"/>
<dbReference type="Pfam" id="PF04576">
    <property type="entry name" value="Zein-binding"/>
    <property type="match status" value="1"/>
</dbReference>
<accession>A0A1J7IB86</accession>
<evidence type="ECO:0000256" key="2">
    <source>
        <dbReference type="ARBA" id="ARBA00022692"/>
    </source>
</evidence>
<organism evidence="7 8">
    <name type="scientific">Lupinus angustifolius</name>
    <name type="common">Narrow-leaved blue lupine</name>
    <dbReference type="NCBI Taxonomy" id="3871"/>
    <lineage>
        <taxon>Eukaryota</taxon>
        <taxon>Viridiplantae</taxon>
        <taxon>Streptophyta</taxon>
        <taxon>Embryophyta</taxon>
        <taxon>Tracheophyta</taxon>
        <taxon>Spermatophyta</taxon>
        <taxon>Magnoliopsida</taxon>
        <taxon>eudicotyledons</taxon>
        <taxon>Gunneridae</taxon>
        <taxon>Pentapetalae</taxon>
        <taxon>rosids</taxon>
        <taxon>fabids</taxon>
        <taxon>Fabales</taxon>
        <taxon>Fabaceae</taxon>
        <taxon>Papilionoideae</taxon>
        <taxon>50 kb inversion clade</taxon>
        <taxon>genistoids sensu lato</taxon>
        <taxon>core genistoids</taxon>
        <taxon>Genisteae</taxon>
        <taxon>Lupinus</taxon>
    </lineage>
</organism>
<reference evidence="7 8" key="1">
    <citation type="journal article" date="2017" name="Plant Biotechnol. J.">
        <title>A comprehensive draft genome sequence for lupin (Lupinus angustifolius), an emerging health food: insights into plant-microbe interactions and legume evolution.</title>
        <authorList>
            <person name="Hane J.K."/>
            <person name="Ming Y."/>
            <person name="Kamphuis L.G."/>
            <person name="Nelson M.N."/>
            <person name="Garg G."/>
            <person name="Atkins C.A."/>
            <person name="Bayer P.E."/>
            <person name="Bravo A."/>
            <person name="Bringans S."/>
            <person name="Cannon S."/>
            <person name="Edwards D."/>
            <person name="Foley R."/>
            <person name="Gao L.L."/>
            <person name="Harrison M.J."/>
            <person name="Huang W."/>
            <person name="Hurgobin B."/>
            <person name="Li S."/>
            <person name="Liu C.W."/>
            <person name="McGrath A."/>
            <person name="Morahan G."/>
            <person name="Murray J."/>
            <person name="Weller J."/>
            <person name="Jian J."/>
            <person name="Singh K.B."/>
        </authorList>
    </citation>
    <scope>NUCLEOTIDE SEQUENCE [LARGE SCALE GENOMIC DNA]</scope>
    <source>
        <strain evidence="8">cv. Tanjil</strain>
        <tissue evidence="7">Whole plant</tissue>
    </source>
</reference>
<dbReference type="Proteomes" id="UP000188354">
    <property type="component" value="Chromosome LG05"/>
</dbReference>
<gene>
    <name evidence="7" type="ORF">TanjilG_06302</name>
</gene>
<dbReference type="InterPro" id="IPR007656">
    <property type="entry name" value="GTD-bd"/>
</dbReference>
<comment type="subcellular location">
    <subcellularLocation>
        <location evidence="1">Membrane</location>
    </subcellularLocation>
</comment>
<keyword evidence="3" id="KW-1133">Transmembrane helix</keyword>
<keyword evidence="4" id="KW-0472">Membrane</keyword>
<dbReference type="STRING" id="3871.A0A1J7IB86"/>
<dbReference type="AlphaFoldDB" id="A0A1J7IB86"/>
<evidence type="ECO:0000256" key="3">
    <source>
        <dbReference type="ARBA" id="ARBA00022989"/>
    </source>
</evidence>
<dbReference type="EMBL" id="CM007365">
    <property type="protein sequence ID" value="OIW12097.1"/>
    <property type="molecule type" value="Genomic_DNA"/>
</dbReference>
<feature type="domain" description="GTD-binding" evidence="6">
    <location>
        <begin position="1"/>
        <end position="94"/>
    </location>
</feature>
<keyword evidence="2" id="KW-0812">Transmembrane</keyword>